<protein>
    <submittedName>
        <fullName evidence="1">DUF3783 domain-containing protein</fullName>
    </submittedName>
</protein>
<dbReference type="InterPro" id="IPR016621">
    <property type="entry name" value="UCP014543"/>
</dbReference>
<reference evidence="1" key="1">
    <citation type="submission" date="2019-04" db="EMBL/GenBank/DDBJ databases">
        <title>Evolution of Biomass-Degrading Anaerobic Consortia Revealed by Metagenomics.</title>
        <authorList>
            <person name="Peng X."/>
        </authorList>
    </citation>
    <scope>NUCLEOTIDE SEQUENCE</scope>
    <source>
        <strain evidence="1">SIG311</strain>
    </source>
</reference>
<comment type="caution">
    <text evidence="1">The sequence shown here is derived from an EMBL/GenBank/DDBJ whole genome shotgun (WGS) entry which is preliminary data.</text>
</comment>
<proteinExistence type="predicted"/>
<gene>
    <name evidence="1" type="ORF">E7272_14785</name>
</gene>
<dbReference type="Proteomes" id="UP000766246">
    <property type="component" value="Unassembled WGS sequence"/>
</dbReference>
<dbReference type="AlphaFoldDB" id="A0A927UEX2"/>
<evidence type="ECO:0000313" key="1">
    <source>
        <dbReference type="EMBL" id="MBE5921079.1"/>
    </source>
</evidence>
<organism evidence="1 2">
    <name type="scientific">Pseudobutyrivibrio ruminis</name>
    <dbReference type="NCBI Taxonomy" id="46206"/>
    <lineage>
        <taxon>Bacteria</taxon>
        <taxon>Bacillati</taxon>
        <taxon>Bacillota</taxon>
        <taxon>Clostridia</taxon>
        <taxon>Lachnospirales</taxon>
        <taxon>Lachnospiraceae</taxon>
        <taxon>Pseudobutyrivibrio</taxon>
    </lineage>
</organism>
<name>A0A927UEX2_9FIRM</name>
<dbReference type="EMBL" id="SVER01000084">
    <property type="protein sequence ID" value="MBE5921079.1"/>
    <property type="molecule type" value="Genomic_DNA"/>
</dbReference>
<sequence>MRVFVYNLMFNKMGAVVRACRAIGAEIVNIDNEDIHKSIEHLVDSSKTAKPGMDCDENISELLIFDGFNSDNLDDFLDSYKGTQAPPVAFKAMVTPVNLKWSPAYLYSHLKSEMGI</sequence>
<accession>A0A927UEX2</accession>
<evidence type="ECO:0000313" key="2">
    <source>
        <dbReference type="Proteomes" id="UP000766246"/>
    </source>
</evidence>
<dbReference type="Pfam" id="PF12646">
    <property type="entry name" value="DUF3783"/>
    <property type="match status" value="1"/>
</dbReference>